<reference evidence="3" key="1">
    <citation type="submission" date="2020-05" db="EMBL/GenBank/DDBJ databases">
        <title>Phylogenomic resolution of chytrid fungi.</title>
        <authorList>
            <person name="Stajich J.E."/>
            <person name="Amses K."/>
            <person name="Simmons R."/>
            <person name="Seto K."/>
            <person name="Myers J."/>
            <person name="Bonds A."/>
            <person name="Quandt C.A."/>
            <person name="Barry K."/>
            <person name="Liu P."/>
            <person name="Grigoriev I."/>
            <person name="Longcore J.E."/>
            <person name="James T.Y."/>
        </authorList>
    </citation>
    <scope>NUCLEOTIDE SEQUENCE</scope>
    <source>
        <strain evidence="3">PLAUS21</strain>
    </source>
</reference>
<feature type="transmembrane region" description="Helical" evidence="2">
    <location>
        <begin position="128"/>
        <end position="156"/>
    </location>
</feature>
<dbReference type="PANTHER" id="PTHR37330">
    <property type="entry name" value="CONSERVED TRANSMEMBRANE PROTEIN-RELATED"/>
    <property type="match status" value="1"/>
</dbReference>
<proteinExistence type="predicted"/>
<dbReference type="Pfam" id="PF14494">
    <property type="entry name" value="DUF4436"/>
    <property type="match status" value="1"/>
</dbReference>
<dbReference type="AlphaFoldDB" id="A0AAD5UF51"/>
<sequence length="288" mass="31501">MSYNHRQGSGVGENTNANLISSVGSAVNYSIVINGKANDFKDAKDSLQQVSSSIPILNAHTVTYPFDTYDTVVSVLVKDFSSQKPIPFSYDFSGAIDLWRSDIETYSGDIFDGPPEERLFSVTLSRTYITIVFSIFLYAIMWVLSGSAFLVILSIWTRGRKVEPPTIAAVGAILFALPNIRNAQPGAPAVGCNADIAAFFPCLILVTASVALGLINYFTVYKAESKPVRADANQAPLFKNDTIVDIESIKERPPSVRSVQKQEKTSSVKSVKKEVEIATQPKPDIQYE</sequence>
<feature type="transmembrane region" description="Helical" evidence="2">
    <location>
        <begin position="196"/>
        <end position="219"/>
    </location>
</feature>
<organism evidence="3 4">
    <name type="scientific">Boothiomyces macroporosus</name>
    <dbReference type="NCBI Taxonomy" id="261099"/>
    <lineage>
        <taxon>Eukaryota</taxon>
        <taxon>Fungi</taxon>
        <taxon>Fungi incertae sedis</taxon>
        <taxon>Chytridiomycota</taxon>
        <taxon>Chytridiomycota incertae sedis</taxon>
        <taxon>Chytridiomycetes</taxon>
        <taxon>Rhizophydiales</taxon>
        <taxon>Terramycetaceae</taxon>
        <taxon>Boothiomyces</taxon>
    </lineage>
</organism>
<name>A0AAD5UF51_9FUNG</name>
<evidence type="ECO:0000256" key="2">
    <source>
        <dbReference type="SAM" id="Phobius"/>
    </source>
</evidence>
<keyword evidence="4" id="KW-1185">Reference proteome</keyword>
<dbReference type="EMBL" id="JADGKB010000107">
    <property type="protein sequence ID" value="KAJ3253521.1"/>
    <property type="molecule type" value="Genomic_DNA"/>
</dbReference>
<evidence type="ECO:0000256" key="1">
    <source>
        <dbReference type="SAM" id="MobiDB-lite"/>
    </source>
</evidence>
<accession>A0AAD5UF51</accession>
<dbReference type="InterPro" id="IPR027948">
    <property type="entry name" value="DUF4436"/>
</dbReference>
<dbReference type="PANTHER" id="PTHR37330:SF1">
    <property type="entry name" value="CONSERVED TRANSMEMBRANE PROTEIN-RELATED"/>
    <property type="match status" value="1"/>
</dbReference>
<feature type="region of interest" description="Disordered" evidence="1">
    <location>
        <begin position="254"/>
        <end position="275"/>
    </location>
</feature>
<gene>
    <name evidence="3" type="ORF">HK103_000490</name>
</gene>
<keyword evidence="2" id="KW-0472">Membrane</keyword>
<evidence type="ECO:0000313" key="4">
    <source>
        <dbReference type="Proteomes" id="UP001210925"/>
    </source>
</evidence>
<evidence type="ECO:0000313" key="3">
    <source>
        <dbReference type="EMBL" id="KAJ3253521.1"/>
    </source>
</evidence>
<comment type="caution">
    <text evidence="3">The sequence shown here is derived from an EMBL/GenBank/DDBJ whole genome shotgun (WGS) entry which is preliminary data.</text>
</comment>
<protein>
    <submittedName>
        <fullName evidence="3">Uncharacterized protein</fullName>
    </submittedName>
</protein>
<keyword evidence="2" id="KW-1133">Transmembrane helix</keyword>
<dbReference type="Proteomes" id="UP001210925">
    <property type="component" value="Unassembled WGS sequence"/>
</dbReference>
<keyword evidence="2" id="KW-0812">Transmembrane</keyword>